<accession>A0A9Q0MGW9</accession>
<dbReference type="CDD" id="cd00172">
    <property type="entry name" value="serpin"/>
    <property type="match status" value="1"/>
</dbReference>
<evidence type="ECO:0000313" key="8">
    <source>
        <dbReference type="Proteomes" id="UP001142055"/>
    </source>
</evidence>
<evidence type="ECO:0000256" key="1">
    <source>
        <dbReference type="ARBA" id="ARBA00009500"/>
    </source>
</evidence>
<evidence type="ECO:0000313" key="7">
    <source>
        <dbReference type="EMBL" id="KAJ6223340.1"/>
    </source>
</evidence>
<name>A0A9Q0MGW9_BLOTA</name>
<reference evidence="7" key="1">
    <citation type="submission" date="2022-12" db="EMBL/GenBank/DDBJ databases">
        <title>Genome assemblies of Blomia tropicalis.</title>
        <authorList>
            <person name="Cui Y."/>
        </authorList>
    </citation>
    <scope>NUCLEOTIDE SEQUENCE</scope>
    <source>
        <tissue evidence="7">Adult mites</tissue>
    </source>
</reference>
<dbReference type="AlphaFoldDB" id="A0A9Q0MGW9"/>
<dbReference type="OMA" id="VFFRGYW"/>
<dbReference type="InterPro" id="IPR036186">
    <property type="entry name" value="Serpin_sf"/>
</dbReference>
<evidence type="ECO:0000256" key="4">
    <source>
        <dbReference type="ARBA" id="ARBA00023180"/>
    </source>
</evidence>
<evidence type="ECO:0000256" key="5">
    <source>
        <dbReference type="RuleBase" id="RU000411"/>
    </source>
</evidence>
<dbReference type="PROSITE" id="PS00284">
    <property type="entry name" value="SERPIN"/>
    <property type="match status" value="1"/>
</dbReference>
<dbReference type="SUPFAM" id="SSF56574">
    <property type="entry name" value="Serpins"/>
    <property type="match status" value="1"/>
</dbReference>
<dbReference type="EMBL" id="JAPWDV010000001">
    <property type="protein sequence ID" value="KAJ6223340.1"/>
    <property type="molecule type" value="Genomic_DNA"/>
</dbReference>
<keyword evidence="8" id="KW-1185">Reference proteome</keyword>
<sequence length="424" mass="48293">MPSQVTNDIESNRTIVQSINQFSFKLIKEFASRHQDDSKNLCFSPFEVFNSLVMLLIGAKGVSEAQLEDMLCLCNFNYNHDIMVYGSSIYFDNRVQIMPTYLDRLREIFSIKPKRVDFSKPEQVIKVINKDAHELTDGAIDGVVNIKDIIDDQNVRLVITNAVFFRGYWLLKFGDVHKDDFFYSNGTKSSKVDMMSHVGKHRYVYCSDLKAQAVSIAYAASEIRMVILLPDSKDSEAIYLVDLMSPERLNDLFKELQGRPKSPTELIIPRFALDAHKVSLQKSVKQMGARSIYEHDMAQLTGICANDRIHLTKLVHKAFILVDERGSFHSTNQSHEENSFMNEQTEPASNVTICFKANHPFMFIILDKDTGVICFMGILADPKEILEVVHEKDLSRGMIHELLNDIDNPTYSDNFSRCTSSSTA</sequence>
<dbReference type="Pfam" id="PF00079">
    <property type="entry name" value="Serpin"/>
    <property type="match status" value="1"/>
</dbReference>
<keyword evidence="2" id="KW-0646">Protease inhibitor</keyword>
<evidence type="ECO:0000256" key="3">
    <source>
        <dbReference type="ARBA" id="ARBA00022900"/>
    </source>
</evidence>
<dbReference type="InterPro" id="IPR023795">
    <property type="entry name" value="Serpin_CS"/>
</dbReference>
<dbReference type="Proteomes" id="UP001142055">
    <property type="component" value="Chromosome 1"/>
</dbReference>
<protein>
    <recommendedName>
        <fullName evidence="6">Serpin domain-containing protein</fullName>
    </recommendedName>
</protein>
<dbReference type="InterPro" id="IPR042185">
    <property type="entry name" value="Serpin_sf_2"/>
</dbReference>
<organism evidence="7 8">
    <name type="scientific">Blomia tropicalis</name>
    <name type="common">Mite</name>
    <dbReference type="NCBI Taxonomy" id="40697"/>
    <lineage>
        <taxon>Eukaryota</taxon>
        <taxon>Metazoa</taxon>
        <taxon>Ecdysozoa</taxon>
        <taxon>Arthropoda</taxon>
        <taxon>Chelicerata</taxon>
        <taxon>Arachnida</taxon>
        <taxon>Acari</taxon>
        <taxon>Acariformes</taxon>
        <taxon>Sarcoptiformes</taxon>
        <taxon>Astigmata</taxon>
        <taxon>Glycyphagoidea</taxon>
        <taxon>Echimyopodidae</taxon>
        <taxon>Blomia</taxon>
    </lineage>
</organism>
<dbReference type="GO" id="GO:0004867">
    <property type="term" value="F:serine-type endopeptidase inhibitor activity"/>
    <property type="evidence" value="ECO:0007669"/>
    <property type="project" value="UniProtKB-KW"/>
</dbReference>
<dbReference type="GO" id="GO:0005615">
    <property type="term" value="C:extracellular space"/>
    <property type="evidence" value="ECO:0007669"/>
    <property type="project" value="InterPro"/>
</dbReference>
<dbReference type="SMART" id="SM00093">
    <property type="entry name" value="SERPIN"/>
    <property type="match status" value="1"/>
</dbReference>
<dbReference type="PANTHER" id="PTHR11461:SF211">
    <property type="entry name" value="GH10112P-RELATED"/>
    <property type="match status" value="1"/>
</dbReference>
<gene>
    <name evidence="7" type="ORF">RDWZM_001885</name>
</gene>
<comment type="caution">
    <text evidence="7">The sequence shown here is derived from an EMBL/GenBank/DDBJ whole genome shotgun (WGS) entry which is preliminary data.</text>
</comment>
<comment type="similarity">
    <text evidence="1 5">Belongs to the serpin family.</text>
</comment>
<dbReference type="InterPro" id="IPR023796">
    <property type="entry name" value="Serpin_dom"/>
</dbReference>
<keyword evidence="4" id="KW-0325">Glycoprotein</keyword>
<dbReference type="InterPro" id="IPR042178">
    <property type="entry name" value="Serpin_sf_1"/>
</dbReference>
<dbReference type="InterPro" id="IPR000215">
    <property type="entry name" value="Serpin_fam"/>
</dbReference>
<feature type="domain" description="Serpin" evidence="6">
    <location>
        <begin position="24"/>
        <end position="382"/>
    </location>
</feature>
<dbReference type="Gene3D" id="3.30.497.10">
    <property type="entry name" value="Antithrombin, subunit I, domain 2"/>
    <property type="match status" value="1"/>
</dbReference>
<dbReference type="PANTHER" id="PTHR11461">
    <property type="entry name" value="SERINE PROTEASE INHIBITOR, SERPIN"/>
    <property type="match status" value="1"/>
</dbReference>
<dbReference type="Gene3D" id="2.30.39.10">
    <property type="entry name" value="Alpha-1-antitrypsin, domain 1"/>
    <property type="match status" value="1"/>
</dbReference>
<evidence type="ECO:0000259" key="6">
    <source>
        <dbReference type="SMART" id="SM00093"/>
    </source>
</evidence>
<keyword evidence="3" id="KW-0722">Serine protease inhibitor</keyword>
<evidence type="ECO:0000256" key="2">
    <source>
        <dbReference type="ARBA" id="ARBA00022690"/>
    </source>
</evidence>
<proteinExistence type="inferred from homology"/>